<evidence type="ECO:0000313" key="2">
    <source>
        <dbReference type="WBParaSite" id="JU765_v2.g9968.t1"/>
    </source>
</evidence>
<name>A0AC34RTL8_9BILA</name>
<evidence type="ECO:0000313" key="1">
    <source>
        <dbReference type="Proteomes" id="UP000887576"/>
    </source>
</evidence>
<protein>
    <submittedName>
        <fullName evidence="2">Actin-related protein</fullName>
    </submittedName>
</protein>
<reference evidence="2" key="1">
    <citation type="submission" date="2022-11" db="UniProtKB">
        <authorList>
            <consortium name="WormBaseParasite"/>
        </authorList>
    </citation>
    <scope>IDENTIFICATION</scope>
</reference>
<dbReference type="Proteomes" id="UP000887576">
    <property type="component" value="Unplaced"/>
</dbReference>
<proteinExistence type="predicted"/>
<sequence length="310" mass="35266">MTGENYELIIDNGSGFTKAGFIGQDKPIIEFPTNVGHEYPNRFNKTSNISYVGNVSDELLGILNWERPIKYGIVEDWHNMEKIWEFTFEQLGCHSRNCTVLLTESPLNPKSNREKTTEIMFEKFGVSKFFLANRSVLALYGYGQQSGIVLNSGETVTTVVPIKNGHSLPDAIVSLKFGGQDLTNFLIEMLNNRDYSLTTEKAFKCINDFKEKHCYVSKDFDEEMAAAKAHPSVFKESCNFLNNGKPIDIFHERFRCPEALFDPTLLGKDWPGIHQIVKKSVAKCSFDSKWISKRNYNESGPQLVHHKCNL</sequence>
<dbReference type="WBParaSite" id="JU765_v2.g9968.t1">
    <property type="protein sequence ID" value="JU765_v2.g9968.t1"/>
    <property type="gene ID" value="JU765_v2.g9968"/>
</dbReference>
<organism evidence="1 2">
    <name type="scientific">Panagrolaimus sp. JU765</name>
    <dbReference type="NCBI Taxonomy" id="591449"/>
    <lineage>
        <taxon>Eukaryota</taxon>
        <taxon>Metazoa</taxon>
        <taxon>Ecdysozoa</taxon>
        <taxon>Nematoda</taxon>
        <taxon>Chromadorea</taxon>
        <taxon>Rhabditida</taxon>
        <taxon>Tylenchina</taxon>
        <taxon>Panagrolaimomorpha</taxon>
        <taxon>Panagrolaimoidea</taxon>
        <taxon>Panagrolaimidae</taxon>
        <taxon>Panagrolaimus</taxon>
    </lineage>
</organism>
<accession>A0AC34RTL8</accession>